<dbReference type="InterPro" id="IPR016024">
    <property type="entry name" value="ARM-type_fold"/>
</dbReference>
<gene>
    <name evidence="2" type="ORF">M9Y10_002578</name>
    <name evidence="1" type="ORF">M9Y10_017078</name>
</gene>
<accession>A0ABR2HVE4</accession>
<organism evidence="1 3">
    <name type="scientific">Tritrichomonas musculus</name>
    <dbReference type="NCBI Taxonomy" id="1915356"/>
    <lineage>
        <taxon>Eukaryota</taxon>
        <taxon>Metamonada</taxon>
        <taxon>Parabasalia</taxon>
        <taxon>Tritrichomonadida</taxon>
        <taxon>Tritrichomonadidae</taxon>
        <taxon>Tritrichomonas</taxon>
    </lineage>
</organism>
<protein>
    <recommendedName>
        <fullName evidence="4">Importin N-terminal domain-containing protein</fullName>
    </recommendedName>
</protein>
<keyword evidence="3" id="KW-1185">Reference proteome</keyword>
<evidence type="ECO:0000313" key="2">
    <source>
        <dbReference type="EMBL" id="KAK8900255.1"/>
    </source>
</evidence>
<comment type="caution">
    <text evidence="1">The sequence shown here is derived from an EMBL/GenBank/DDBJ whole genome shotgun (WGS) entry which is preliminary data.</text>
</comment>
<dbReference type="EMBL" id="JAPFFF010000001">
    <property type="protein sequence ID" value="KAK8900255.1"/>
    <property type="molecule type" value="Genomic_DNA"/>
</dbReference>
<dbReference type="EMBL" id="JAPFFF010000022">
    <property type="protein sequence ID" value="KAK8853517.1"/>
    <property type="molecule type" value="Genomic_DNA"/>
</dbReference>
<evidence type="ECO:0008006" key="4">
    <source>
        <dbReference type="Google" id="ProtNLM"/>
    </source>
</evidence>
<dbReference type="Proteomes" id="UP001470230">
    <property type="component" value="Unassembled WGS sequence"/>
</dbReference>
<evidence type="ECO:0000313" key="3">
    <source>
        <dbReference type="Proteomes" id="UP001470230"/>
    </source>
</evidence>
<name>A0ABR2HVE4_9EUKA</name>
<evidence type="ECO:0000313" key="1">
    <source>
        <dbReference type="EMBL" id="KAK8853517.1"/>
    </source>
</evidence>
<proteinExistence type="predicted"/>
<dbReference type="SUPFAM" id="SSF48371">
    <property type="entry name" value="ARM repeat"/>
    <property type="match status" value="1"/>
</dbReference>
<reference evidence="1 3" key="1">
    <citation type="submission" date="2024-04" db="EMBL/GenBank/DDBJ databases">
        <title>Tritrichomonas musculus Genome.</title>
        <authorList>
            <person name="Alves-Ferreira E."/>
            <person name="Grigg M."/>
            <person name="Lorenzi H."/>
            <person name="Galac M."/>
        </authorList>
    </citation>
    <scope>NUCLEOTIDE SEQUENCE [LARGE SCALE GENOMIC DNA]</scope>
    <source>
        <strain evidence="1 3">EAF2021</strain>
    </source>
</reference>
<sequence>MIIGVPISNSSNITEIFNEWQRSMSHNGNEREILSQNPNSLRIPLSILLNSTDLSFFSVALNIINDNLLKFWIHYDINQRVEYLDGFFSLIFKYQAIDDQIFYNQIEFMSEIAILEFPNDNLTISKIFSQDDSNTEIKLMMVNILIEKIDCLNREMKIRKKQFQKYIFIAHIEKIMNLIEKCIGNETFSKKIISLLNKIIKWNFKMDYTNSIEQERIELKKAFFKFVSSLIHIISNKLKNSKSPDFLQFIINFLTKNSNYLDDHLINNRNYLEEKQSITNDLDFLYHEIISIQKELLSGDLLESFLTFWLQKIRKMAKDHKTVIPVSIFDEVLPKLIDILPNINKSNYINLMQPILFNIQQIDSVLFNDILNAMDQSVNLCYAIASFELARKQDSIIIDIVNDTSSFLFNFRNAGDSEYQCALLFSLSHLSKYLTNNILIEFVYFIIESIFRGKTEKVVKEATYALKCLIKYQSKNLDISIFLYDEIVSKSSEFLQILQKNEAKRVFKSCIKLIIYGNLNGKNLEKLFQPILTIFEMPSFSHETVEKAVFIISKCCKKYRLFLKFLFEPIYSFAFEKVAKKFIPFETAELIFEIIECLILNYKDNELENQIEKMAKLIGEYDKIERSSILL</sequence>